<protein>
    <submittedName>
        <fullName evidence="1">Phosphohydrolase</fullName>
    </submittedName>
</protein>
<evidence type="ECO:0000313" key="2">
    <source>
        <dbReference type="Proteomes" id="UP000287176"/>
    </source>
</evidence>
<evidence type="ECO:0000313" key="1">
    <source>
        <dbReference type="EMBL" id="RTZ83762.1"/>
    </source>
</evidence>
<organism evidence="1 2">
    <name type="scientific">SAR324 cluster bacterium</name>
    <dbReference type="NCBI Taxonomy" id="2024889"/>
    <lineage>
        <taxon>Bacteria</taxon>
        <taxon>Deltaproteobacteria</taxon>
        <taxon>SAR324 cluster</taxon>
    </lineage>
</organism>
<dbReference type="AlphaFoldDB" id="A0A432GIW3"/>
<dbReference type="Proteomes" id="UP000287176">
    <property type="component" value="Unassembled WGS sequence"/>
</dbReference>
<feature type="non-terminal residue" evidence="1">
    <location>
        <position position="57"/>
    </location>
</feature>
<dbReference type="EMBL" id="QNZI01000190">
    <property type="protein sequence ID" value="RTZ83762.1"/>
    <property type="molecule type" value="Genomic_DNA"/>
</dbReference>
<comment type="caution">
    <text evidence="1">The sequence shown here is derived from an EMBL/GenBank/DDBJ whole genome shotgun (WGS) entry which is preliminary data.</text>
</comment>
<accession>A0A432GIW3</accession>
<keyword evidence="1" id="KW-0378">Hydrolase</keyword>
<gene>
    <name evidence="1" type="ORF">DSY94_07610</name>
</gene>
<proteinExistence type="predicted"/>
<dbReference type="GO" id="GO:0016787">
    <property type="term" value="F:hydrolase activity"/>
    <property type="evidence" value="ECO:0007669"/>
    <property type="project" value="UniProtKB-KW"/>
</dbReference>
<reference evidence="1 2" key="1">
    <citation type="submission" date="2018-06" db="EMBL/GenBank/DDBJ databases">
        <title>Combined omics and stable isotope probing to characterize newly discovered Mariana Back-Arc vent microbial communities.</title>
        <authorList>
            <person name="Trembath-Reichert E."/>
            <person name="Huber J.A."/>
        </authorList>
    </citation>
    <scope>NUCLEOTIDE SEQUENCE [LARGE SCALE GENOMIC DNA]</scope>
    <source>
        <strain evidence="1">MAG 24</strain>
    </source>
</reference>
<name>A0A432GIW3_9DELT</name>
<sequence>METVSFKKMEDGTKEEYAFLEPLYIQCREGIPEMLLGLLKRMQGDRLGYQIDRYQHS</sequence>